<feature type="transmembrane region" description="Helical" evidence="1">
    <location>
        <begin position="70"/>
        <end position="93"/>
    </location>
</feature>
<proteinExistence type="predicted"/>
<feature type="transmembrane region" description="Helical" evidence="1">
    <location>
        <begin position="32"/>
        <end position="58"/>
    </location>
</feature>
<feature type="transmembrane region" description="Helical" evidence="1">
    <location>
        <begin position="7"/>
        <end position="26"/>
    </location>
</feature>
<feature type="transmembrane region" description="Helical" evidence="1">
    <location>
        <begin position="108"/>
        <end position="129"/>
    </location>
</feature>
<evidence type="ECO:0000313" key="2">
    <source>
        <dbReference type="EMBL" id="RAW15037.1"/>
    </source>
</evidence>
<reference evidence="2 3" key="1">
    <citation type="submission" date="2018-04" db="EMBL/GenBank/DDBJ databases">
        <title>Paenibacillus taichungensis Genome sequencing and assembly.</title>
        <authorList>
            <person name="Xu J."/>
            <person name="Rensing C."/>
            <person name="Mazhar H.S."/>
        </authorList>
    </citation>
    <scope>NUCLEOTIDE SEQUENCE [LARGE SCALE GENOMIC DNA]</scope>
    <source>
        <strain evidence="2 3">NC1</strain>
    </source>
</reference>
<organism evidence="2 3">
    <name type="scientific">Paenibacillus taichungensis</name>
    <dbReference type="NCBI Taxonomy" id="484184"/>
    <lineage>
        <taxon>Bacteria</taxon>
        <taxon>Bacillati</taxon>
        <taxon>Bacillota</taxon>
        <taxon>Bacilli</taxon>
        <taxon>Bacillales</taxon>
        <taxon>Paenibacillaceae</taxon>
        <taxon>Paenibacillus</taxon>
    </lineage>
</organism>
<accession>A0A329QRR4</accession>
<comment type="caution">
    <text evidence="2">The sequence shown here is derived from an EMBL/GenBank/DDBJ whole genome shotgun (WGS) entry which is preliminary data.</text>
</comment>
<name>A0A329QRR4_9BACL</name>
<keyword evidence="1" id="KW-0812">Transmembrane</keyword>
<protein>
    <submittedName>
        <fullName evidence="2">Uncharacterized protein</fullName>
    </submittedName>
</protein>
<evidence type="ECO:0000313" key="3">
    <source>
        <dbReference type="Proteomes" id="UP000250642"/>
    </source>
</evidence>
<dbReference type="RefSeq" id="WP_113053516.1">
    <property type="nucleotide sequence ID" value="NZ_QEVW01000008.1"/>
</dbReference>
<dbReference type="EMBL" id="QEVW01000008">
    <property type="protein sequence ID" value="RAW15037.1"/>
    <property type="molecule type" value="Genomic_DNA"/>
</dbReference>
<gene>
    <name evidence="2" type="ORF">DC345_13375</name>
</gene>
<dbReference type="Proteomes" id="UP000250642">
    <property type="component" value="Unassembled WGS sequence"/>
</dbReference>
<sequence>MNIGRKLLTTVLTIICFTLTASIISINESYSFDFYIIVYLVYATPLITLIGLPLSLLLDYLLSRSRFTNYVIYLSLRILGYACAGVLGMYFYYLLMGAGEEILNFKETIVLSLFGVLAAILFVLIDLGLEGLLTVRKRKT</sequence>
<keyword evidence="1" id="KW-1133">Transmembrane helix</keyword>
<evidence type="ECO:0000256" key="1">
    <source>
        <dbReference type="SAM" id="Phobius"/>
    </source>
</evidence>
<keyword evidence="1" id="KW-0472">Membrane</keyword>
<dbReference type="AlphaFoldDB" id="A0A329QRR4"/>